<feature type="transmembrane region" description="Helical" evidence="2">
    <location>
        <begin position="190"/>
        <end position="213"/>
    </location>
</feature>
<dbReference type="EMBL" id="DF973317">
    <property type="protein sequence ID" value="GAU25668.1"/>
    <property type="molecule type" value="Genomic_DNA"/>
</dbReference>
<keyword evidence="2" id="KW-0812">Transmembrane</keyword>
<evidence type="ECO:0000256" key="2">
    <source>
        <dbReference type="SAM" id="Phobius"/>
    </source>
</evidence>
<organism evidence="3 4">
    <name type="scientific">Trifolium subterraneum</name>
    <name type="common">Subterranean clover</name>
    <dbReference type="NCBI Taxonomy" id="3900"/>
    <lineage>
        <taxon>Eukaryota</taxon>
        <taxon>Viridiplantae</taxon>
        <taxon>Streptophyta</taxon>
        <taxon>Embryophyta</taxon>
        <taxon>Tracheophyta</taxon>
        <taxon>Spermatophyta</taxon>
        <taxon>Magnoliopsida</taxon>
        <taxon>eudicotyledons</taxon>
        <taxon>Gunneridae</taxon>
        <taxon>Pentapetalae</taxon>
        <taxon>rosids</taxon>
        <taxon>fabids</taxon>
        <taxon>Fabales</taxon>
        <taxon>Fabaceae</taxon>
        <taxon>Papilionoideae</taxon>
        <taxon>50 kb inversion clade</taxon>
        <taxon>NPAAA clade</taxon>
        <taxon>Hologalegina</taxon>
        <taxon>IRL clade</taxon>
        <taxon>Trifolieae</taxon>
        <taxon>Trifolium</taxon>
    </lineage>
</organism>
<evidence type="ECO:0000313" key="3">
    <source>
        <dbReference type="EMBL" id="GAU25668.1"/>
    </source>
</evidence>
<feature type="compositionally biased region" description="Polar residues" evidence="1">
    <location>
        <begin position="79"/>
        <end position="89"/>
    </location>
</feature>
<keyword evidence="4" id="KW-1185">Reference proteome</keyword>
<feature type="region of interest" description="Disordered" evidence="1">
    <location>
        <begin position="441"/>
        <end position="475"/>
    </location>
</feature>
<feature type="region of interest" description="Disordered" evidence="1">
    <location>
        <begin position="262"/>
        <end position="308"/>
    </location>
</feature>
<feature type="compositionally biased region" description="Basic and acidic residues" evidence="1">
    <location>
        <begin position="455"/>
        <end position="464"/>
    </location>
</feature>
<feature type="region of interest" description="Disordered" evidence="1">
    <location>
        <begin position="1"/>
        <end position="108"/>
    </location>
</feature>
<reference evidence="4" key="1">
    <citation type="journal article" date="2017" name="Front. Plant Sci.">
        <title>Climate Clever Clovers: New Paradigm to Reduce the Environmental Footprint of Ruminants by Breeding Low Methanogenic Forages Utilizing Haplotype Variation.</title>
        <authorList>
            <person name="Kaur P."/>
            <person name="Appels R."/>
            <person name="Bayer P.E."/>
            <person name="Keeble-Gagnere G."/>
            <person name="Wang J."/>
            <person name="Hirakawa H."/>
            <person name="Shirasawa K."/>
            <person name="Vercoe P."/>
            <person name="Stefanova K."/>
            <person name="Durmic Z."/>
            <person name="Nichols P."/>
            <person name="Revell C."/>
            <person name="Isobe S.N."/>
            <person name="Edwards D."/>
            <person name="Erskine W."/>
        </authorList>
    </citation>
    <scope>NUCLEOTIDE SEQUENCE [LARGE SCALE GENOMIC DNA]</scope>
    <source>
        <strain evidence="4">cv. Daliak</strain>
    </source>
</reference>
<feature type="compositionally biased region" description="Polar residues" evidence="1">
    <location>
        <begin position="1"/>
        <end position="28"/>
    </location>
</feature>
<name>A0A2Z6M3L0_TRISU</name>
<evidence type="ECO:0000256" key="1">
    <source>
        <dbReference type="SAM" id="MobiDB-lite"/>
    </source>
</evidence>
<feature type="compositionally biased region" description="Polar residues" evidence="1">
    <location>
        <begin position="262"/>
        <end position="285"/>
    </location>
</feature>
<keyword evidence="2" id="KW-1133">Transmembrane helix</keyword>
<protein>
    <submittedName>
        <fullName evidence="3">Uncharacterized protein</fullName>
    </submittedName>
</protein>
<gene>
    <name evidence="3" type="ORF">TSUD_265950</name>
</gene>
<proteinExistence type="predicted"/>
<dbReference type="AlphaFoldDB" id="A0A2Z6M3L0"/>
<dbReference type="OrthoDB" id="1418778at2759"/>
<feature type="compositionally biased region" description="Acidic residues" evidence="1">
    <location>
        <begin position="441"/>
        <end position="453"/>
    </location>
</feature>
<keyword evidence="2" id="KW-0472">Membrane</keyword>
<feature type="compositionally biased region" description="Polar residues" evidence="1">
    <location>
        <begin position="465"/>
        <end position="475"/>
    </location>
</feature>
<accession>A0A2Z6M3L0</accession>
<sequence length="475" mass="53234">MTESKGCSSKQGIEQSSTSKQAKNQRTMMTAIDTAERSILKHDQRKQQSLTAGSSIQVEGSVQMQHKKQDDRTARSRFNGLSNSSSAQFQKDLVDHGSSKKQKTTSKCPSMSLDDYFKRHKQQLEVEGDINYENDDGGTTNVNPMEEFLALRHGQIWPILRDFPPYSDMTAPHGGCRYGGSPIAIDNTDMFLFCSYSALVCFLVLTVCVAFVYEMTKSKNDGYTKSQFKRPMLRSSGEPLVDIPESMKWMFSKEYLSKHGIEQSSTLKQAKNQKTMTSTRDSAGNSILKHDQRKHSTSKQATNQKTTSSAINTAGRSIFEHDQRKQRSTLKQAKNQITLMSTIDTVVESILKHDQRKLQSLTAGSSIQVAGSAQMQHKKQDHMTAICPLSGGLSNSSPQFQNVSVHHGPFKKQKTIPVCPAMSLDDYFKMYNQQLEVEGDINDENDDEFEGDINYENHDVEKTNDNPMEGNTPTS</sequence>
<dbReference type="Proteomes" id="UP000242715">
    <property type="component" value="Unassembled WGS sequence"/>
</dbReference>
<feature type="compositionally biased region" description="Basic and acidic residues" evidence="1">
    <location>
        <begin position="34"/>
        <end position="46"/>
    </location>
</feature>
<feature type="compositionally biased region" description="Polar residues" evidence="1">
    <location>
        <begin position="298"/>
        <end position="308"/>
    </location>
</feature>
<evidence type="ECO:0000313" key="4">
    <source>
        <dbReference type="Proteomes" id="UP000242715"/>
    </source>
</evidence>
<feature type="compositionally biased region" description="Polar residues" evidence="1">
    <location>
        <begin position="47"/>
        <end position="64"/>
    </location>
</feature>